<reference evidence="1" key="1">
    <citation type="submission" date="2020-05" db="EMBL/GenBank/DDBJ databases">
        <title>WGS assembly of Panicum virgatum.</title>
        <authorList>
            <person name="Lovell J.T."/>
            <person name="Jenkins J."/>
            <person name="Shu S."/>
            <person name="Juenger T.E."/>
            <person name="Schmutz J."/>
        </authorList>
    </citation>
    <scope>NUCLEOTIDE SEQUENCE</scope>
    <source>
        <strain evidence="1">AP13</strain>
    </source>
</reference>
<evidence type="ECO:0000313" key="1">
    <source>
        <dbReference type="EMBL" id="KAG2619176.1"/>
    </source>
</evidence>
<keyword evidence="2" id="KW-1185">Reference proteome</keyword>
<gene>
    <name evidence="1" type="ORF">PVAP13_3NG140842</name>
</gene>
<dbReference type="AlphaFoldDB" id="A0A8T0UDQ0"/>
<organism evidence="1 2">
    <name type="scientific">Panicum virgatum</name>
    <name type="common">Blackwell switchgrass</name>
    <dbReference type="NCBI Taxonomy" id="38727"/>
    <lineage>
        <taxon>Eukaryota</taxon>
        <taxon>Viridiplantae</taxon>
        <taxon>Streptophyta</taxon>
        <taxon>Embryophyta</taxon>
        <taxon>Tracheophyta</taxon>
        <taxon>Spermatophyta</taxon>
        <taxon>Magnoliopsida</taxon>
        <taxon>Liliopsida</taxon>
        <taxon>Poales</taxon>
        <taxon>Poaceae</taxon>
        <taxon>PACMAD clade</taxon>
        <taxon>Panicoideae</taxon>
        <taxon>Panicodae</taxon>
        <taxon>Paniceae</taxon>
        <taxon>Panicinae</taxon>
        <taxon>Panicum</taxon>
        <taxon>Panicum sect. Hiantes</taxon>
    </lineage>
</organism>
<sequence>MQSSMTSVCYSIIKVQKYNRMELAQTVILYITAVELQG</sequence>
<comment type="caution">
    <text evidence="1">The sequence shown here is derived from an EMBL/GenBank/DDBJ whole genome shotgun (WGS) entry which is preliminary data.</text>
</comment>
<protein>
    <submittedName>
        <fullName evidence="1">Uncharacterized protein</fullName>
    </submittedName>
</protein>
<dbReference type="Proteomes" id="UP000823388">
    <property type="component" value="Chromosome 3N"/>
</dbReference>
<proteinExistence type="predicted"/>
<name>A0A8T0UDQ0_PANVG</name>
<accession>A0A8T0UDQ0</accession>
<evidence type="ECO:0000313" key="2">
    <source>
        <dbReference type="Proteomes" id="UP000823388"/>
    </source>
</evidence>
<dbReference type="EMBL" id="CM029042">
    <property type="protein sequence ID" value="KAG2619176.1"/>
    <property type="molecule type" value="Genomic_DNA"/>
</dbReference>